<dbReference type="AlphaFoldDB" id="A0A1G6WNA6"/>
<gene>
    <name evidence="1" type="ORF">SAMN04489866_10579</name>
</gene>
<name>A0A1G6WNA6_PEPNI</name>
<protein>
    <submittedName>
        <fullName evidence="1">Glutaconate CoA-transferase subunit A</fullName>
    </submittedName>
</protein>
<dbReference type="SUPFAM" id="SSF100950">
    <property type="entry name" value="NagB/RpiA/CoA transferase-like"/>
    <property type="match status" value="1"/>
</dbReference>
<reference evidence="1 2" key="1">
    <citation type="submission" date="2016-10" db="EMBL/GenBank/DDBJ databases">
        <authorList>
            <person name="de Groot N.N."/>
        </authorList>
    </citation>
    <scope>NUCLEOTIDE SEQUENCE [LARGE SCALE GENOMIC DNA]</scope>
    <source>
        <strain evidence="1 2">DSM 20475</strain>
    </source>
</reference>
<dbReference type="SMART" id="SM00882">
    <property type="entry name" value="CoA_trans"/>
    <property type="match status" value="1"/>
</dbReference>
<proteinExistence type="predicted"/>
<organism evidence="1 2">
    <name type="scientific">Peptococcus niger</name>
    <dbReference type="NCBI Taxonomy" id="2741"/>
    <lineage>
        <taxon>Bacteria</taxon>
        <taxon>Bacillati</taxon>
        <taxon>Bacillota</taxon>
        <taxon>Clostridia</taxon>
        <taxon>Eubacteriales</taxon>
        <taxon>Peptococcaceae</taxon>
        <taxon>Peptococcus</taxon>
    </lineage>
</organism>
<dbReference type="Pfam" id="PF01144">
    <property type="entry name" value="CoA_trans"/>
    <property type="match status" value="1"/>
</dbReference>
<dbReference type="Proteomes" id="UP000198995">
    <property type="component" value="Unassembled WGS sequence"/>
</dbReference>
<dbReference type="STRING" id="2741.SAMN04489866_10579"/>
<sequence length="327" mass="36898">MQTMEKRQTVAQLAAAIPDGACMTFSGFTIWRRPMALVYELVRQKKRHLHLIEVNGGTHSDILAGAGCVDIWESCFIGHELYGKLGNNMARRIQSGETICEDYSHYQILLRLAAGAAGMPFMATTAAKGTDIMNPAYDMLGRAGLRDGKNPKIPKKKFDYAQDPFYGDTEYILVPAAQPDICVAHVHQIGEMGTVRVEGQRYSDVEAMKAADRLFVIAEEVVPERYLRDEPAANIIPHYMVERYAEVPYGAHPTGCFNRYEIDGDFIRDYYTRTKTQEGFDEWAAEWIYGVPDFEAYLDKIGFSRLQNLTANRAIHYSTTIKRGAKK</sequence>
<evidence type="ECO:0000313" key="2">
    <source>
        <dbReference type="Proteomes" id="UP000198995"/>
    </source>
</evidence>
<dbReference type="EMBL" id="FNAF01000005">
    <property type="protein sequence ID" value="SDD66525.1"/>
    <property type="molecule type" value="Genomic_DNA"/>
</dbReference>
<dbReference type="InterPro" id="IPR037171">
    <property type="entry name" value="NagB/RpiA_transferase-like"/>
</dbReference>
<dbReference type="GO" id="GO:0008410">
    <property type="term" value="F:CoA-transferase activity"/>
    <property type="evidence" value="ECO:0007669"/>
    <property type="project" value="InterPro"/>
</dbReference>
<dbReference type="Gene3D" id="3.30.30.40">
    <property type="match status" value="1"/>
</dbReference>
<keyword evidence="1" id="KW-0808">Transferase</keyword>
<evidence type="ECO:0000313" key="1">
    <source>
        <dbReference type="EMBL" id="SDD66525.1"/>
    </source>
</evidence>
<keyword evidence="2" id="KW-1185">Reference proteome</keyword>
<dbReference type="Gene3D" id="3.40.1080.10">
    <property type="entry name" value="Glutaconate Coenzyme A-transferase"/>
    <property type="match status" value="1"/>
</dbReference>
<accession>A0A1G6WNA6</accession>
<dbReference type="InterPro" id="IPR004165">
    <property type="entry name" value="CoA_trans_fam_I"/>
</dbReference>